<dbReference type="PANTHER" id="PTHR48475:SF2">
    <property type="entry name" value="RIBONUCLEASE H"/>
    <property type="match status" value="1"/>
</dbReference>
<evidence type="ECO:0000313" key="2">
    <source>
        <dbReference type="Proteomes" id="UP001454036"/>
    </source>
</evidence>
<reference evidence="1 2" key="1">
    <citation type="submission" date="2024-01" db="EMBL/GenBank/DDBJ databases">
        <title>The complete chloroplast genome sequence of Lithospermum erythrorhizon: insights into the phylogenetic relationship among Boraginaceae species and the maternal lineages of purple gromwells.</title>
        <authorList>
            <person name="Okada T."/>
            <person name="Watanabe K."/>
        </authorList>
    </citation>
    <scope>NUCLEOTIDE SEQUENCE [LARGE SCALE GENOMIC DNA]</scope>
</reference>
<name>A0AAV3RDL3_LITER</name>
<dbReference type="Proteomes" id="UP001454036">
    <property type="component" value="Unassembled WGS sequence"/>
</dbReference>
<protein>
    <recommendedName>
        <fullName evidence="3">Reverse transcriptase domain-containing protein</fullName>
    </recommendedName>
</protein>
<sequence length="273" mass="30715">MIEASQEKASGVSLHEVNGANNPCGSRAGILLWCPEGNKIEYSMRFSFKATNKEVEYEVLANGLRLANTLAHPYQDEFSALGWPCEGDPPIANKIQRKSLRYALLDGVLAGDLSKVEIHTVTCRVTYYYELAHEQGLGLNLDLLEEKRAAAVDKMAKYKNKVAAYYNKNVWSRKYLMGKYEPKERIWVSEMANAIFRIEFSPKLNDPVDELSSDTLGADVAGNKDELNLIPTSVNCCIDIGQKGEEVQRKFDLKNVIKKDINVAKQQAYYPRP</sequence>
<evidence type="ECO:0000313" key="1">
    <source>
        <dbReference type="EMBL" id="GAA0173072.1"/>
    </source>
</evidence>
<keyword evidence="2" id="KW-1185">Reference proteome</keyword>
<dbReference type="AlphaFoldDB" id="A0AAV3RDL3"/>
<dbReference type="EMBL" id="BAABME010008433">
    <property type="protein sequence ID" value="GAA0173072.1"/>
    <property type="molecule type" value="Genomic_DNA"/>
</dbReference>
<organism evidence="1 2">
    <name type="scientific">Lithospermum erythrorhizon</name>
    <name type="common">Purple gromwell</name>
    <name type="synonym">Lithospermum officinale var. erythrorhizon</name>
    <dbReference type="NCBI Taxonomy" id="34254"/>
    <lineage>
        <taxon>Eukaryota</taxon>
        <taxon>Viridiplantae</taxon>
        <taxon>Streptophyta</taxon>
        <taxon>Embryophyta</taxon>
        <taxon>Tracheophyta</taxon>
        <taxon>Spermatophyta</taxon>
        <taxon>Magnoliopsida</taxon>
        <taxon>eudicotyledons</taxon>
        <taxon>Gunneridae</taxon>
        <taxon>Pentapetalae</taxon>
        <taxon>asterids</taxon>
        <taxon>lamiids</taxon>
        <taxon>Boraginales</taxon>
        <taxon>Boraginaceae</taxon>
        <taxon>Boraginoideae</taxon>
        <taxon>Lithospermeae</taxon>
        <taxon>Lithospermum</taxon>
    </lineage>
</organism>
<gene>
    <name evidence="1" type="ORF">LIER_26765</name>
</gene>
<comment type="caution">
    <text evidence="1">The sequence shown here is derived from an EMBL/GenBank/DDBJ whole genome shotgun (WGS) entry which is preliminary data.</text>
</comment>
<accession>A0AAV3RDL3</accession>
<dbReference type="PANTHER" id="PTHR48475">
    <property type="entry name" value="RIBONUCLEASE H"/>
    <property type="match status" value="1"/>
</dbReference>
<evidence type="ECO:0008006" key="3">
    <source>
        <dbReference type="Google" id="ProtNLM"/>
    </source>
</evidence>
<proteinExistence type="predicted"/>